<dbReference type="Proteomes" id="UP000017861">
    <property type="component" value="Unassembled WGS sequence"/>
</dbReference>
<organism evidence="2 3">
    <name type="scientific">Trypanosoma cruzi Dm28c</name>
    <dbReference type="NCBI Taxonomy" id="1416333"/>
    <lineage>
        <taxon>Eukaryota</taxon>
        <taxon>Discoba</taxon>
        <taxon>Euglenozoa</taxon>
        <taxon>Kinetoplastea</taxon>
        <taxon>Metakinetoplastina</taxon>
        <taxon>Trypanosomatida</taxon>
        <taxon>Trypanosomatidae</taxon>
        <taxon>Trypanosoma</taxon>
        <taxon>Schizotrypanum</taxon>
    </lineage>
</organism>
<evidence type="ECO:0000256" key="1">
    <source>
        <dbReference type="SAM" id="MobiDB-lite"/>
    </source>
</evidence>
<feature type="region of interest" description="Disordered" evidence="1">
    <location>
        <begin position="49"/>
        <end position="121"/>
    </location>
</feature>
<dbReference type="EMBL" id="AYLP01000763">
    <property type="protein sequence ID" value="ESS55583.1"/>
    <property type="molecule type" value="Genomic_DNA"/>
</dbReference>
<evidence type="ECO:0000313" key="2">
    <source>
        <dbReference type="EMBL" id="ESS55583.1"/>
    </source>
</evidence>
<accession>V5AU23</accession>
<feature type="region of interest" description="Disordered" evidence="1">
    <location>
        <begin position="1"/>
        <end position="35"/>
    </location>
</feature>
<dbReference type="VEuPathDB" id="TriTrypDB:TCDM_12936"/>
<reference evidence="2 3" key="1">
    <citation type="journal article" date="2014" name="Genome Announc.">
        <title>Trypanosoma cruzi Clone Dm28c Draft Genome Sequence.</title>
        <authorList>
            <person name="Grisard E.C."/>
            <person name="Teixeira S.M."/>
            <person name="de Almeida L.G."/>
            <person name="Stoco P.H."/>
            <person name="Gerber A.L."/>
            <person name="Talavera-Lopez C."/>
            <person name="Lima O.C."/>
            <person name="Andersson B."/>
            <person name="de Vasconcelos A.T."/>
        </authorList>
    </citation>
    <scope>NUCLEOTIDE SEQUENCE [LARGE SCALE GENOMIC DNA]</scope>
    <source>
        <strain evidence="2 3">Dm28c</strain>
    </source>
</reference>
<proteinExistence type="predicted"/>
<comment type="caution">
    <text evidence="2">The sequence shown here is derived from an EMBL/GenBank/DDBJ whole genome shotgun (WGS) entry which is preliminary data.</text>
</comment>
<evidence type="ECO:0000313" key="3">
    <source>
        <dbReference type="Proteomes" id="UP000017861"/>
    </source>
</evidence>
<feature type="compositionally biased region" description="Polar residues" evidence="1">
    <location>
        <begin position="110"/>
        <end position="121"/>
    </location>
</feature>
<name>V5AU23_TRYCR</name>
<protein>
    <submittedName>
        <fullName evidence="2">Uncharacterized protein</fullName>
    </submittedName>
</protein>
<gene>
    <name evidence="2" type="ORF">TCDM_12936</name>
</gene>
<dbReference type="AlphaFoldDB" id="V5AU23"/>
<sequence>MATKQDAVFRHPSSQEPPQPESCVRISGVHSSPQRVQHGLSVCLAAPTPAEQLCGSSESKESNGRKKRIAHTQIPHAITHTHTHTHTQPRNVCTQPQNQKGKQNKKPKRGTTSAHTLSLLP</sequence>